<dbReference type="AlphaFoldDB" id="A0A382I4X4"/>
<name>A0A382I4X4_9ZZZZ</name>
<evidence type="ECO:0000256" key="1">
    <source>
        <dbReference type="ARBA" id="ARBA00022741"/>
    </source>
</evidence>
<keyword evidence="2" id="KW-0067">ATP-binding</keyword>
<dbReference type="EMBL" id="UINC01065024">
    <property type="protein sequence ID" value="SVB94257.1"/>
    <property type="molecule type" value="Genomic_DNA"/>
</dbReference>
<keyword evidence="1" id="KW-0547">Nucleotide-binding</keyword>
<evidence type="ECO:0008006" key="4">
    <source>
        <dbReference type="Google" id="ProtNLM"/>
    </source>
</evidence>
<evidence type="ECO:0000256" key="2">
    <source>
        <dbReference type="ARBA" id="ARBA00022840"/>
    </source>
</evidence>
<gene>
    <name evidence="3" type="ORF">METZ01_LOCUS247111</name>
</gene>
<dbReference type="Gene3D" id="3.30.420.40">
    <property type="match status" value="2"/>
</dbReference>
<sequence>MNIGIDFNTKTTKAAILSNGSNVEDCKIFEVKNILVIANGNILAGEEGFNKFLTEKNSAIYELDQIVELNGLIINKQQISTEKCLSVIFTLLLNKIKASVSNSEISSIVVSIPYGKFYYWNYLIDKFFSKMGSHIRRSHIRIKSQAAAFFYQPNIRSLCWHEAKKKYNELPWQKRFLSKAPKRLREAGYLFVSILQDGINISFLEFDEFCIEIKSTHYTNTVTRRKIEKSVLDYFVSEIYKDSRNFALDDPKTTLRILDAVNEFLKMPQAGNTFKLNLPYVLCKDGEYRSLDTKIDLNTLREVLAPTFNSLVEAIKQLTLKAHRGMQSFLENQVIVCDLFIQQNIKEIFPEKFTESKVVFFGNEKSIATGALNFSRMLTGETTGEAEDLLSLDVIP</sequence>
<reference evidence="3" key="1">
    <citation type="submission" date="2018-05" db="EMBL/GenBank/DDBJ databases">
        <authorList>
            <person name="Lanie J.A."/>
            <person name="Ng W.-L."/>
            <person name="Kazmierczak K.M."/>
            <person name="Andrzejewski T.M."/>
            <person name="Davidsen T.M."/>
            <person name="Wayne K.J."/>
            <person name="Tettelin H."/>
            <person name="Glass J.I."/>
            <person name="Rusch D."/>
            <person name="Podicherti R."/>
            <person name="Tsui H.-C.T."/>
            <person name="Winkler M.E."/>
        </authorList>
    </citation>
    <scope>NUCLEOTIDE SEQUENCE</scope>
</reference>
<dbReference type="InterPro" id="IPR013126">
    <property type="entry name" value="Hsp_70_fam"/>
</dbReference>
<dbReference type="GO" id="GO:0005524">
    <property type="term" value="F:ATP binding"/>
    <property type="evidence" value="ECO:0007669"/>
    <property type="project" value="UniProtKB-KW"/>
</dbReference>
<dbReference type="GO" id="GO:0140662">
    <property type="term" value="F:ATP-dependent protein folding chaperone"/>
    <property type="evidence" value="ECO:0007669"/>
    <property type="project" value="InterPro"/>
</dbReference>
<accession>A0A382I4X4</accession>
<protein>
    <recommendedName>
        <fullName evidence="4">Actin-like protein N-terminal domain-containing protein</fullName>
    </recommendedName>
</protein>
<dbReference type="Gene3D" id="3.90.640.10">
    <property type="entry name" value="Actin, Chain A, domain 4"/>
    <property type="match status" value="1"/>
</dbReference>
<dbReference type="Pfam" id="PF00012">
    <property type="entry name" value="HSP70"/>
    <property type="match status" value="1"/>
</dbReference>
<evidence type="ECO:0000313" key="3">
    <source>
        <dbReference type="EMBL" id="SVB94257.1"/>
    </source>
</evidence>
<organism evidence="3">
    <name type="scientific">marine metagenome</name>
    <dbReference type="NCBI Taxonomy" id="408172"/>
    <lineage>
        <taxon>unclassified sequences</taxon>
        <taxon>metagenomes</taxon>
        <taxon>ecological metagenomes</taxon>
    </lineage>
</organism>
<proteinExistence type="predicted"/>
<feature type="non-terminal residue" evidence="3">
    <location>
        <position position="396"/>
    </location>
</feature>